<evidence type="ECO:0000313" key="3">
    <source>
        <dbReference type="EMBL" id="MVA75470.1"/>
    </source>
</evidence>
<keyword evidence="4" id="KW-1185">Reference proteome</keyword>
<dbReference type="Proteomes" id="UP000435304">
    <property type="component" value="Unassembled WGS sequence"/>
</dbReference>
<gene>
    <name evidence="3" type="ORF">GC722_05420</name>
</gene>
<feature type="region of interest" description="Disordered" evidence="1">
    <location>
        <begin position="1019"/>
        <end position="1043"/>
    </location>
</feature>
<dbReference type="GO" id="GO:0005975">
    <property type="term" value="P:carbohydrate metabolic process"/>
    <property type="evidence" value="ECO:0007669"/>
    <property type="project" value="UniProtKB-ARBA"/>
</dbReference>
<feature type="domain" description="DUF7507" evidence="2">
    <location>
        <begin position="194"/>
        <end position="297"/>
    </location>
</feature>
<feature type="domain" description="DUF7507" evidence="2">
    <location>
        <begin position="313"/>
        <end position="414"/>
    </location>
</feature>
<dbReference type="NCBIfam" id="TIGR01451">
    <property type="entry name" value="B_ant_repeat"/>
    <property type="match status" value="3"/>
</dbReference>
<reference evidence="3 4" key="1">
    <citation type="submission" date="2019-12" db="EMBL/GenBank/DDBJ databases">
        <title>Auraticoccus cholistani sp. nov., an actinomycete isolated from soil of Cholistan desert.</title>
        <authorList>
            <person name="Cheema M.T."/>
        </authorList>
    </citation>
    <scope>NUCLEOTIDE SEQUENCE [LARGE SCALE GENOMIC DNA]</scope>
    <source>
        <strain evidence="3 4">F435</strain>
    </source>
</reference>
<proteinExistence type="predicted"/>
<comment type="caution">
    <text evidence="3">The sequence shown here is derived from an EMBL/GenBank/DDBJ whole genome shotgun (WGS) entry which is preliminary data.</text>
</comment>
<dbReference type="PANTHER" id="PTHR34819:SF3">
    <property type="entry name" value="CELL SURFACE PROTEIN"/>
    <property type="match status" value="1"/>
</dbReference>
<feature type="compositionally biased region" description="Pro residues" evidence="1">
    <location>
        <begin position="1019"/>
        <end position="1028"/>
    </location>
</feature>
<dbReference type="InterPro" id="IPR047589">
    <property type="entry name" value="DUF11_rpt"/>
</dbReference>
<dbReference type="PANTHER" id="PTHR34819">
    <property type="entry name" value="LARGE CYSTEINE-RICH PERIPLASMIC PROTEIN OMCB"/>
    <property type="match status" value="1"/>
</dbReference>
<feature type="domain" description="DUF7507" evidence="2">
    <location>
        <begin position="550"/>
        <end position="653"/>
    </location>
</feature>
<name>A0A6A9V0I6_9ACTN</name>
<protein>
    <submittedName>
        <fullName evidence="3">DUF11 domain-containing protein</fullName>
    </submittedName>
</protein>
<feature type="domain" description="DUF7507" evidence="2">
    <location>
        <begin position="669"/>
        <end position="771"/>
    </location>
</feature>
<dbReference type="InterPro" id="IPR055354">
    <property type="entry name" value="DUF7507"/>
</dbReference>
<organism evidence="3 4">
    <name type="scientific">Auraticoccus cholistanensis</name>
    <dbReference type="NCBI Taxonomy" id="2656650"/>
    <lineage>
        <taxon>Bacteria</taxon>
        <taxon>Bacillati</taxon>
        <taxon>Actinomycetota</taxon>
        <taxon>Actinomycetes</taxon>
        <taxon>Propionibacteriales</taxon>
        <taxon>Propionibacteriaceae</taxon>
        <taxon>Auraticoccus</taxon>
    </lineage>
</organism>
<dbReference type="EMBL" id="WPCU01000004">
    <property type="protein sequence ID" value="MVA75470.1"/>
    <property type="molecule type" value="Genomic_DNA"/>
</dbReference>
<feature type="domain" description="DUF7507" evidence="2">
    <location>
        <begin position="903"/>
        <end position="999"/>
    </location>
</feature>
<evidence type="ECO:0000313" key="4">
    <source>
        <dbReference type="Proteomes" id="UP000435304"/>
    </source>
</evidence>
<dbReference type="Pfam" id="PF24346">
    <property type="entry name" value="DUF7507"/>
    <property type="match status" value="8"/>
</dbReference>
<evidence type="ECO:0000256" key="1">
    <source>
        <dbReference type="SAM" id="MobiDB-lite"/>
    </source>
</evidence>
<feature type="domain" description="DUF7507" evidence="2">
    <location>
        <begin position="15"/>
        <end position="107"/>
    </location>
</feature>
<feature type="domain" description="DUF7507" evidence="2">
    <location>
        <begin position="785"/>
        <end position="885"/>
    </location>
</feature>
<sequence>MVSEPDDAVVTVPPTPSLGLVKSAELDPADGFVAGAEVTYSFVVTNTGNVTVADVVVLEREFSGTGELGAVVCPAAAASMAPGDEVTCSVRYTLTQADVDAGVVTNTGNVTLDDVTPVEGDFSGTGELSEISCPDDRSLAPGEQLTCTATYSATQADVDAGEIRNTATATGTPPQGLPPVVSEPDDAVVGITAEPGVSLDKTVDPEEGTAAGDVVTYSFLVTNTGNVTLTDIAVDETAFTGSGPAPVAVCPAEASTLAPGAQLTCTATYTLTQADVDAGEVLNTAVATATPPRGLPQQVSDPDDATVVVAADPALTLAKTVDPGEVGAAGDQVTYSFLVSNTGNVTLTDVAVDETRFTGTGTAPVVVCPAAAQTMAPGAEVTCTATYTLTQADVDAGEVDNTATATGTPPGDAPAVVSEPDDAVVTVPPAPGLSLVKSVEPAAEGGFEAGEEVTYSFVVTNTGNVTLVDVAVEEREFSGTGELGEVVCADGADSLAPGEQVTCTATYTLTQADVDAGEVTNTAAAVGTGPGDVPPVTSEPDDAVLPTPAEPSVSLVKTVAPEVVGAAGDQVTYSFLITNTGNVTLTDVTPVEGDFSGTGELAAISCPAGAASLLPGEQVTCTAGYTLTQADVDAGEVTNTATAEGTPPRGLPVVVSEPDEAVLEVQPSSALTLVKSASPATPESFVVGQQITYTFVVTNTGTSTLLDPAVAETAFDGSGELSEPSCPAVRSLAPGETLTCTAGYVLTQADLDAGAVSNTAVATATGHDGPITSTPSTVTLPGDPAPALALAKSVTPTTYAAAGELLTYTFDVTNTGNVTLTDAQVQEQEFSGTGGLSAVECPAGPLAPGERVRCTAGYEVTQADVDAGSVTNVATASATAPDGVPAPVSEADDAVATTEATSALALQKRARGVDTDGDGLIGVGDEIEWTITVHNPGATTVREIEVLDPTAGTVTCPADELAPGEQMTCTVPRHVVTTDDVARGEVSNTATVSGTGVDGVVAAEAATASIPVEAVPVPPVAEEPPAAAPPAAGGEGPGPLPDTGGPLPALLLLGLLGSASGLALVRAAARRRGAGGA</sequence>
<dbReference type="AlphaFoldDB" id="A0A6A9V0I6"/>
<feature type="domain" description="DUF7507" evidence="2">
    <location>
        <begin position="430"/>
        <end position="538"/>
    </location>
</feature>
<dbReference type="Gene3D" id="2.60.40.10">
    <property type="entry name" value="Immunoglobulins"/>
    <property type="match status" value="2"/>
</dbReference>
<dbReference type="InterPro" id="IPR013783">
    <property type="entry name" value="Ig-like_fold"/>
</dbReference>
<dbReference type="RefSeq" id="WP_156608568.1">
    <property type="nucleotide sequence ID" value="NZ_WPCU01000004.1"/>
</dbReference>
<evidence type="ECO:0000259" key="2">
    <source>
        <dbReference type="Pfam" id="PF24346"/>
    </source>
</evidence>
<dbReference type="InterPro" id="IPR051172">
    <property type="entry name" value="Chlamydia_OmcB"/>
</dbReference>
<accession>A0A6A9V0I6</accession>